<dbReference type="Proteomes" id="UP000523795">
    <property type="component" value="Unassembled WGS sequence"/>
</dbReference>
<feature type="transmembrane region" description="Helical" evidence="1">
    <location>
        <begin position="38"/>
        <end position="58"/>
    </location>
</feature>
<gene>
    <name evidence="2" type="ORF">HER39_18275</name>
</gene>
<protein>
    <submittedName>
        <fullName evidence="2">MFS transporter</fullName>
    </submittedName>
</protein>
<keyword evidence="1" id="KW-0472">Membrane</keyword>
<reference evidence="2 3" key="1">
    <citation type="submission" date="2020-04" db="EMBL/GenBank/DDBJ databases">
        <authorList>
            <person name="Liu S."/>
        </authorList>
    </citation>
    <scope>NUCLEOTIDE SEQUENCE [LARGE SCALE GENOMIC DNA]</scope>
    <source>
        <strain evidence="2 3">CGMCC 1.15091</strain>
    </source>
</reference>
<organism evidence="2 3">
    <name type="scientific">Arthrobacter deserti</name>
    <dbReference type="NCBI Taxonomy" id="1742687"/>
    <lineage>
        <taxon>Bacteria</taxon>
        <taxon>Bacillati</taxon>
        <taxon>Actinomycetota</taxon>
        <taxon>Actinomycetes</taxon>
        <taxon>Micrococcales</taxon>
        <taxon>Micrococcaceae</taxon>
        <taxon>Arthrobacter</taxon>
    </lineage>
</organism>
<evidence type="ECO:0000256" key="1">
    <source>
        <dbReference type="SAM" id="Phobius"/>
    </source>
</evidence>
<accession>A0ABX1JT58</accession>
<comment type="caution">
    <text evidence="2">The sequence shown here is derived from an EMBL/GenBank/DDBJ whole genome shotgun (WGS) entry which is preliminary data.</text>
</comment>
<keyword evidence="3" id="KW-1185">Reference proteome</keyword>
<dbReference type="EMBL" id="JAAZSR010000557">
    <property type="protein sequence ID" value="NKX52482.1"/>
    <property type="molecule type" value="Genomic_DNA"/>
</dbReference>
<feature type="non-terminal residue" evidence="2">
    <location>
        <position position="1"/>
    </location>
</feature>
<keyword evidence="1" id="KW-0812">Transmembrane</keyword>
<evidence type="ECO:0000313" key="3">
    <source>
        <dbReference type="Proteomes" id="UP000523795"/>
    </source>
</evidence>
<evidence type="ECO:0000313" key="2">
    <source>
        <dbReference type="EMBL" id="NKX52482.1"/>
    </source>
</evidence>
<sequence>TAFLIAPVAQVWIIPYARSAEGAAQLAPLLGEGTSRGIALVFLTAGIIMIVAALLAFLTPVYRRVSASYAQAAARPSGPAAPAPSTPEG</sequence>
<keyword evidence="1" id="KW-1133">Transmembrane helix</keyword>
<name>A0ABX1JT58_9MICC</name>
<proteinExistence type="predicted"/>